<sequence length="552" mass="60113">MRGLAAGTLTEIVMNKSYHERARGHAAKFLVPLVCREVGKSTTVEGVRKSARKCLDLLESYPKLDMRALNMAVRQLGPLLCRRDGHATRRDQLRVARAMGVVGLHVQHLGRRALDMLASPLAYVLHPGSFDSMDTALQIDALTALGNIKGVVAERAIILTLLQAPGDNVPRFKVWEEAAWQLGRIGGEQSVVALVWALRAQGPWQFARTRQLAVKSLARIGGPSAVDALIQAMHVQDMRPSRPNVGWVPSDAAQVLGVIGRETANATIKATVSDALINAFLSHGIDEKLRMPIADELAKIGGGGARDALVQAFTGPHQGSVEVRKRVAEFLPMFGDEGEVSSLRWVLFHDQSRRVRAEAARALGQIGGESAVSDLASVLLGRGHYEVRESAARALGHIGDDRAVDALVEDVQAMVVQFDKAKWDAQAAVSSLDEFDLAYSVGVSRISIDQLTHIGRKRWVPALMSLVPDLILFLEKAQGWKSSWSDANGMVKGVLRALGEIGGEEACQSLRLFPEGLGRHFDDIIRSCAETALRRCTDHSMSVRQSRLFTRA</sequence>
<dbReference type="GO" id="GO:0016491">
    <property type="term" value="F:oxidoreductase activity"/>
    <property type="evidence" value="ECO:0007669"/>
    <property type="project" value="TreeGrafter"/>
</dbReference>
<name>A0A7S2LW31_9DINO</name>
<dbReference type="Pfam" id="PF03130">
    <property type="entry name" value="HEAT_PBS"/>
    <property type="match status" value="2"/>
</dbReference>
<reference evidence="1" key="1">
    <citation type="submission" date="2021-01" db="EMBL/GenBank/DDBJ databases">
        <authorList>
            <person name="Corre E."/>
            <person name="Pelletier E."/>
            <person name="Niang G."/>
            <person name="Scheremetjew M."/>
            <person name="Finn R."/>
            <person name="Kale V."/>
            <person name="Holt S."/>
            <person name="Cochrane G."/>
            <person name="Meng A."/>
            <person name="Brown T."/>
            <person name="Cohen L."/>
        </authorList>
    </citation>
    <scope>NUCLEOTIDE SEQUENCE</scope>
    <source>
        <strain evidence="1">RCC3387</strain>
    </source>
</reference>
<dbReference type="SMART" id="SM00567">
    <property type="entry name" value="EZ_HEAT"/>
    <property type="match status" value="6"/>
</dbReference>
<gene>
    <name evidence="1" type="ORF">BRAN1462_LOCUS43794</name>
</gene>
<dbReference type="InterPro" id="IPR016024">
    <property type="entry name" value="ARM-type_fold"/>
</dbReference>
<dbReference type="EMBL" id="HBGW01068716">
    <property type="protein sequence ID" value="CAD9618044.1"/>
    <property type="molecule type" value="Transcribed_RNA"/>
</dbReference>
<dbReference type="PANTHER" id="PTHR12697">
    <property type="entry name" value="PBS LYASE HEAT-LIKE PROTEIN"/>
    <property type="match status" value="1"/>
</dbReference>
<dbReference type="SUPFAM" id="SSF48371">
    <property type="entry name" value="ARM repeat"/>
    <property type="match status" value="2"/>
</dbReference>
<evidence type="ECO:0000313" key="1">
    <source>
        <dbReference type="EMBL" id="CAD9618044.1"/>
    </source>
</evidence>
<organism evidence="1">
    <name type="scientific">Zooxanthella nutricula</name>
    <dbReference type="NCBI Taxonomy" id="1333877"/>
    <lineage>
        <taxon>Eukaryota</taxon>
        <taxon>Sar</taxon>
        <taxon>Alveolata</taxon>
        <taxon>Dinophyceae</taxon>
        <taxon>Peridiniales</taxon>
        <taxon>Peridiniales incertae sedis</taxon>
        <taxon>Zooxanthella</taxon>
    </lineage>
</organism>
<evidence type="ECO:0008006" key="2">
    <source>
        <dbReference type="Google" id="ProtNLM"/>
    </source>
</evidence>
<dbReference type="InterPro" id="IPR011989">
    <property type="entry name" value="ARM-like"/>
</dbReference>
<protein>
    <recommendedName>
        <fullName evidence="2">HEAT repeat domain-containing protein</fullName>
    </recommendedName>
</protein>
<dbReference type="Pfam" id="PF13646">
    <property type="entry name" value="HEAT_2"/>
    <property type="match status" value="1"/>
</dbReference>
<dbReference type="Gene3D" id="1.25.10.10">
    <property type="entry name" value="Leucine-rich Repeat Variant"/>
    <property type="match status" value="2"/>
</dbReference>
<dbReference type="InterPro" id="IPR004155">
    <property type="entry name" value="PBS_lyase_HEAT"/>
</dbReference>
<dbReference type="AlphaFoldDB" id="A0A7S2LW31"/>
<accession>A0A7S2LW31</accession>
<proteinExistence type="predicted"/>
<dbReference type="PANTHER" id="PTHR12697:SF5">
    <property type="entry name" value="DEOXYHYPUSINE HYDROXYLASE"/>
    <property type="match status" value="1"/>
</dbReference>